<evidence type="ECO:0000313" key="3">
    <source>
        <dbReference type="EMBL" id="KKN48220.1"/>
    </source>
</evidence>
<proteinExistence type="predicted"/>
<dbReference type="EMBL" id="LAZR01001231">
    <property type="protein sequence ID" value="KKN48220.1"/>
    <property type="molecule type" value="Genomic_DNA"/>
</dbReference>
<evidence type="ECO:0000259" key="2">
    <source>
        <dbReference type="Pfam" id="PF04492"/>
    </source>
</evidence>
<dbReference type="InterPro" id="IPR006497">
    <property type="entry name" value="Phage_lambda_VrpO_N"/>
</dbReference>
<feature type="compositionally biased region" description="Basic and acidic residues" evidence="1">
    <location>
        <begin position="278"/>
        <end position="289"/>
    </location>
</feature>
<organism evidence="3">
    <name type="scientific">marine sediment metagenome</name>
    <dbReference type="NCBI Taxonomy" id="412755"/>
    <lineage>
        <taxon>unclassified sequences</taxon>
        <taxon>metagenomes</taxon>
        <taxon>ecological metagenomes</taxon>
    </lineage>
</organism>
<dbReference type="InterPro" id="IPR036390">
    <property type="entry name" value="WH_DNA-bd_sf"/>
</dbReference>
<dbReference type="InterPro" id="IPR036388">
    <property type="entry name" value="WH-like_DNA-bd_sf"/>
</dbReference>
<name>A0A0F9QV97_9ZZZZ</name>
<dbReference type="Gene3D" id="1.10.10.10">
    <property type="entry name" value="Winged helix-like DNA-binding domain superfamily/Winged helix DNA-binding domain"/>
    <property type="match status" value="1"/>
</dbReference>
<gene>
    <name evidence="3" type="ORF">LCGC14_0654820</name>
</gene>
<evidence type="ECO:0000256" key="1">
    <source>
        <dbReference type="SAM" id="MobiDB-lite"/>
    </source>
</evidence>
<reference evidence="3" key="1">
    <citation type="journal article" date="2015" name="Nature">
        <title>Complex archaea that bridge the gap between prokaryotes and eukaryotes.</title>
        <authorList>
            <person name="Spang A."/>
            <person name="Saw J.H."/>
            <person name="Jorgensen S.L."/>
            <person name="Zaremba-Niedzwiedzka K."/>
            <person name="Martijn J."/>
            <person name="Lind A.E."/>
            <person name="van Eijk R."/>
            <person name="Schleper C."/>
            <person name="Guy L."/>
            <person name="Ettema T.J."/>
        </authorList>
    </citation>
    <scope>NUCLEOTIDE SEQUENCE</scope>
</reference>
<comment type="caution">
    <text evidence="3">The sequence shown here is derived from an EMBL/GenBank/DDBJ whole genome shotgun (WGS) entry which is preliminary data.</text>
</comment>
<protein>
    <recommendedName>
        <fullName evidence="2">Bacteriophage lambda Replication protein O N-terminal domain-containing protein</fullName>
    </recommendedName>
</protein>
<sequence length="289" mass="33520">MAKKGIPQLENGFARVANEILEAIARTSLSDYESRFIHFLWRKTYGWQNEHGESKKFDSISHSQWAAGTSITRRHVTRVLDRLTKRNIILKIVHFNNGRKLILWGFQKRYSEWLTPLFELPEELPPTEVIARHELSPKQAIATLAPSPLVDQLPPTEVTISSPILVHTKDNKDTNTKDIRQLTVLEEKILSIFKKLPGWSFREEEDLGWLREFLQDCPGTTVIDIKECRDWYSDEPPPRNKGPWKTRIRHWMERKLKKASKRGGRDRGRAGKVPTTAELKEQARKKGVA</sequence>
<feature type="region of interest" description="Disordered" evidence="1">
    <location>
        <begin position="256"/>
        <end position="289"/>
    </location>
</feature>
<dbReference type="GO" id="GO:0006260">
    <property type="term" value="P:DNA replication"/>
    <property type="evidence" value="ECO:0007669"/>
    <property type="project" value="InterPro"/>
</dbReference>
<feature type="domain" description="Bacteriophage lambda Replication protein O N-terminal" evidence="2">
    <location>
        <begin position="8"/>
        <end position="91"/>
    </location>
</feature>
<accession>A0A0F9QV97</accession>
<dbReference type="AlphaFoldDB" id="A0A0F9QV97"/>
<dbReference type="SUPFAM" id="SSF46785">
    <property type="entry name" value="Winged helix' DNA-binding domain"/>
    <property type="match status" value="1"/>
</dbReference>
<dbReference type="Pfam" id="PF04492">
    <property type="entry name" value="Phage_rep_O"/>
    <property type="match status" value="1"/>
</dbReference>